<dbReference type="AlphaFoldDB" id="A0A368UJ41"/>
<sequence length="56" mass="6302">MLCIELAAIVQFYVFGQKVPVAKPAPIFFLGGLRSRQKRSPEVAFVRFFKQKAQSG</sequence>
<dbReference type="EMBL" id="QPIZ01000040">
    <property type="protein sequence ID" value="RCW26118.1"/>
    <property type="molecule type" value="Genomic_DNA"/>
</dbReference>
<reference evidence="1 2" key="1">
    <citation type="submission" date="2018-07" db="EMBL/GenBank/DDBJ databases">
        <title>Freshwater and sediment microbial communities from various areas in North America, analyzing microbe dynamics in response to fracking.</title>
        <authorList>
            <person name="Lamendella R."/>
        </authorList>
    </citation>
    <scope>NUCLEOTIDE SEQUENCE [LARGE SCALE GENOMIC DNA]</scope>
    <source>
        <strain evidence="1 2">160A</strain>
    </source>
</reference>
<dbReference type="Proteomes" id="UP000252733">
    <property type="component" value="Unassembled WGS sequence"/>
</dbReference>
<protein>
    <submittedName>
        <fullName evidence="1">Uncharacterized protein</fullName>
    </submittedName>
</protein>
<evidence type="ECO:0000313" key="2">
    <source>
        <dbReference type="Proteomes" id="UP000252733"/>
    </source>
</evidence>
<organism evidence="1 2">
    <name type="scientific">Marinilabilia salmonicolor</name>
    <dbReference type="NCBI Taxonomy" id="989"/>
    <lineage>
        <taxon>Bacteria</taxon>
        <taxon>Pseudomonadati</taxon>
        <taxon>Bacteroidota</taxon>
        <taxon>Bacteroidia</taxon>
        <taxon>Marinilabiliales</taxon>
        <taxon>Marinilabiliaceae</taxon>
        <taxon>Marinilabilia</taxon>
    </lineage>
</organism>
<evidence type="ECO:0000313" key="1">
    <source>
        <dbReference type="EMBL" id="RCW26118.1"/>
    </source>
</evidence>
<accession>A0A368UJ41</accession>
<gene>
    <name evidence="1" type="ORF">DFO77_14014</name>
</gene>
<comment type="caution">
    <text evidence="1">The sequence shown here is derived from an EMBL/GenBank/DDBJ whole genome shotgun (WGS) entry which is preliminary data.</text>
</comment>
<keyword evidence="2" id="KW-1185">Reference proteome</keyword>
<name>A0A368UJ41_9BACT</name>
<proteinExistence type="predicted"/>